<dbReference type="AlphaFoldDB" id="A0A6G1KA35"/>
<evidence type="ECO:0000313" key="2">
    <source>
        <dbReference type="Proteomes" id="UP000799428"/>
    </source>
</evidence>
<dbReference type="Proteomes" id="UP000799428">
    <property type="component" value="Unassembled WGS sequence"/>
</dbReference>
<organism evidence="1 2">
    <name type="scientific">Pleomassaria siparia CBS 279.74</name>
    <dbReference type="NCBI Taxonomy" id="1314801"/>
    <lineage>
        <taxon>Eukaryota</taxon>
        <taxon>Fungi</taxon>
        <taxon>Dikarya</taxon>
        <taxon>Ascomycota</taxon>
        <taxon>Pezizomycotina</taxon>
        <taxon>Dothideomycetes</taxon>
        <taxon>Pleosporomycetidae</taxon>
        <taxon>Pleosporales</taxon>
        <taxon>Pleomassariaceae</taxon>
        <taxon>Pleomassaria</taxon>
    </lineage>
</organism>
<keyword evidence="2" id="KW-1185">Reference proteome</keyword>
<gene>
    <name evidence="1" type="ORF">K504DRAFT_279505</name>
</gene>
<proteinExistence type="predicted"/>
<accession>A0A6G1KA35</accession>
<name>A0A6G1KA35_9PLEO</name>
<dbReference type="EMBL" id="MU005770">
    <property type="protein sequence ID" value="KAF2709668.1"/>
    <property type="molecule type" value="Genomic_DNA"/>
</dbReference>
<protein>
    <submittedName>
        <fullName evidence="1">Uncharacterized protein</fullName>
    </submittedName>
</protein>
<sequence>MKLVQGRPGCQSPILGPFIWDGTPEPCMFSSIARHDGKFRTQPAILVRSPGLLCGSPVVVALGALGGPCYYSMYVCICMHHHQLLSHSHALILCGFPEAACMVPAMVASCECCKNLYLQQGYRRRLASGEQASSGLDGTNVSSTQETCVASQSPMPSYIVSQRRLRHISDPLMSWRLSLGSSMWKGATLTTDGVTRLRSYC</sequence>
<evidence type="ECO:0000313" key="1">
    <source>
        <dbReference type="EMBL" id="KAF2709668.1"/>
    </source>
</evidence>
<reference evidence="1" key="1">
    <citation type="journal article" date="2020" name="Stud. Mycol.">
        <title>101 Dothideomycetes genomes: a test case for predicting lifestyles and emergence of pathogens.</title>
        <authorList>
            <person name="Haridas S."/>
            <person name="Albert R."/>
            <person name="Binder M."/>
            <person name="Bloem J."/>
            <person name="Labutti K."/>
            <person name="Salamov A."/>
            <person name="Andreopoulos B."/>
            <person name="Baker S."/>
            <person name="Barry K."/>
            <person name="Bills G."/>
            <person name="Bluhm B."/>
            <person name="Cannon C."/>
            <person name="Castanera R."/>
            <person name="Culley D."/>
            <person name="Daum C."/>
            <person name="Ezra D."/>
            <person name="Gonzalez J."/>
            <person name="Henrissat B."/>
            <person name="Kuo A."/>
            <person name="Liang C."/>
            <person name="Lipzen A."/>
            <person name="Lutzoni F."/>
            <person name="Magnuson J."/>
            <person name="Mondo S."/>
            <person name="Nolan M."/>
            <person name="Ohm R."/>
            <person name="Pangilinan J."/>
            <person name="Park H.-J."/>
            <person name="Ramirez L."/>
            <person name="Alfaro M."/>
            <person name="Sun H."/>
            <person name="Tritt A."/>
            <person name="Yoshinaga Y."/>
            <person name="Zwiers L.-H."/>
            <person name="Turgeon B."/>
            <person name="Goodwin S."/>
            <person name="Spatafora J."/>
            <person name="Crous P."/>
            <person name="Grigoriev I."/>
        </authorList>
    </citation>
    <scope>NUCLEOTIDE SEQUENCE</scope>
    <source>
        <strain evidence="1">CBS 279.74</strain>
    </source>
</reference>